<evidence type="ECO:0000313" key="2">
    <source>
        <dbReference type="EMBL" id="SCE77509.1"/>
    </source>
</evidence>
<feature type="domain" description="Flavoprotein" evidence="1">
    <location>
        <begin position="9"/>
        <end position="100"/>
    </location>
</feature>
<evidence type="ECO:0000259" key="1">
    <source>
        <dbReference type="Pfam" id="PF02441"/>
    </source>
</evidence>
<dbReference type="InterPro" id="IPR036551">
    <property type="entry name" value="Flavin_trans-like"/>
</dbReference>
<dbReference type="RefSeq" id="WP_088980439.1">
    <property type="nucleotide sequence ID" value="NZ_LT607413.1"/>
</dbReference>
<proteinExistence type="predicted"/>
<evidence type="ECO:0000313" key="3">
    <source>
        <dbReference type="Proteomes" id="UP000198253"/>
    </source>
</evidence>
<name>A0A1C4V120_MICEC</name>
<gene>
    <name evidence="2" type="ORF">GA0070618_0834</name>
</gene>
<dbReference type="SUPFAM" id="SSF52507">
    <property type="entry name" value="Homo-oligomeric flavin-containing Cys decarboxylases, HFCD"/>
    <property type="match status" value="1"/>
</dbReference>
<dbReference type="EMBL" id="LT607413">
    <property type="protein sequence ID" value="SCE77509.1"/>
    <property type="molecule type" value="Genomic_DNA"/>
</dbReference>
<dbReference type="AlphaFoldDB" id="A0A1C4V120"/>
<reference evidence="3" key="1">
    <citation type="submission" date="2016-06" db="EMBL/GenBank/DDBJ databases">
        <authorList>
            <person name="Varghese N."/>
            <person name="Submissions Spin"/>
        </authorList>
    </citation>
    <scope>NUCLEOTIDE SEQUENCE [LARGE SCALE GENOMIC DNA]</scope>
    <source>
        <strain evidence="3">DSM 43816</strain>
    </source>
</reference>
<dbReference type="GO" id="GO:0003824">
    <property type="term" value="F:catalytic activity"/>
    <property type="evidence" value="ECO:0007669"/>
    <property type="project" value="InterPro"/>
</dbReference>
<dbReference type="InParanoid" id="A0A1C4V120"/>
<dbReference type="Pfam" id="PF02441">
    <property type="entry name" value="Flavoprotein"/>
    <property type="match status" value="1"/>
</dbReference>
<sequence>MSRAPVLHLVVSAAGPARGIPALVDLLIADGWTVCLILSPTAATWLDREALAEATGHPVRVEWRLPGDPEPHPVADAVAAVPATFNVMNKWANGINDNVALGVLNGAVGAGLPVHAFPYVGRGLGNHPAYAGNRRLLEQAGVVVTDLPDPDREGWQPVVDTLRPTRVRRSAG</sequence>
<keyword evidence="3" id="KW-1185">Reference proteome</keyword>
<dbReference type="Proteomes" id="UP000198253">
    <property type="component" value="Chromosome I"/>
</dbReference>
<organism evidence="2 3">
    <name type="scientific">Micromonospora echinospora</name>
    <name type="common">Micromonospora purpurea</name>
    <dbReference type="NCBI Taxonomy" id="1877"/>
    <lineage>
        <taxon>Bacteria</taxon>
        <taxon>Bacillati</taxon>
        <taxon>Actinomycetota</taxon>
        <taxon>Actinomycetes</taxon>
        <taxon>Micromonosporales</taxon>
        <taxon>Micromonosporaceae</taxon>
        <taxon>Micromonospora</taxon>
    </lineage>
</organism>
<dbReference type="Gene3D" id="3.40.50.1950">
    <property type="entry name" value="Flavin prenyltransferase-like"/>
    <property type="match status" value="1"/>
</dbReference>
<protein>
    <submittedName>
        <fullName evidence="2">Flavoprotein</fullName>
    </submittedName>
</protein>
<accession>A0A1C4V120</accession>
<dbReference type="OrthoDB" id="161343at2"/>
<dbReference type="InterPro" id="IPR003382">
    <property type="entry name" value="Flavoprotein"/>
</dbReference>